<dbReference type="AlphaFoldDB" id="A0A1H4JVY5"/>
<organism evidence="2 3">
    <name type="scientific">Maribacter dokdonensis</name>
    <dbReference type="NCBI Taxonomy" id="320912"/>
    <lineage>
        <taxon>Bacteria</taxon>
        <taxon>Pseudomonadati</taxon>
        <taxon>Bacteroidota</taxon>
        <taxon>Flavobacteriia</taxon>
        <taxon>Flavobacteriales</taxon>
        <taxon>Flavobacteriaceae</taxon>
        <taxon>Maribacter</taxon>
    </lineage>
</organism>
<name>A0A1H4JVY5_9FLAO</name>
<dbReference type="EMBL" id="FNTB01000001">
    <property type="protein sequence ID" value="SEB49998.1"/>
    <property type="molecule type" value="Genomic_DNA"/>
</dbReference>
<gene>
    <name evidence="2" type="ORF">SAMN05192540_0589</name>
</gene>
<protein>
    <submittedName>
        <fullName evidence="2">Uncharacterized protein</fullName>
    </submittedName>
</protein>
<evidence type="ECO:0000313" key="2">
    <source>
        <dbReference type="EMBL" id="SEB49998.1"/>
    </source>
</evidence>
<evidence type="ECO:0000313" key="3">
    <source>
        <dbReference type="Proteomes" id="UP000183038"/>
    </source>
</evidence>
<feature type="transmembrane region" description="Helical" evidence="1">
    <location>
        <begin position="15"/>
        <end position="36"/>
    </location>
</feature>
<evidence type="ECO:0000256" key="1">
    <source>
        <dbReference type="SAM" id="Phobius"/>
    </source>
</evidence>
<sequence>MNAGFEPMTTQNRHYLFIVSLYDNNSLIVFNFVLYLKKLFKFYQIHS</sequence>
<keyword evidence="1" id="KW-0472">Membrane</keyword>
<dbReference type="Proteomes" id="UP000183038">
    <property type="component" value="Unassembled WGS sequence"/>
</dbReference>
<accession>A0A1H4JVY5</accession>
<keyword evidence="1" id="KW-0812">Transmembrane</keyword>
<proteinExistence type="predicted"/>
<reference evidence="2 3" key="1">
    <citation type="submission" date="2016-10" db="EMBL/GenBank/DDBJ databases">
        <authorList>
            <person name="de Groot N.N."/>
        </authorList>
    </citation>
    <scope>NUCLEOTIDE SEQUENCE [LARGE SCALE GENOMIC DNA]</scope>
    <source>
        <strain evidence="2 3">MAR_2009_71</strain>
    </source>
</reference>
<keyword evidence="1" id="KW-1133">Transmembrane helix</keyword>